<dbReference type="OrthoDB" id="1864276at2"/>
<dbReference type="Gene3D" id="2.160.20.110">
    <property type="match status" value="4"/>
</dbReference>
<evidence type="ECO:0000313" key="4">
    <source>
        <dbReference type="EMBL" id="TCL56231.1"/>
    </source>
</evidence>
<protein>
    <submittedName>
        <fullName evidence="4">GLUG motif-containing protein</fullName>
    </submittedName>
</protein>
<reference evidence="4 5" key="1">
    <citation type="submission" date="2019-03" db="EMBL/GenBank/DDBJ databases">
        <title>Genomic Encyclopedia of Type Strains, Phase IV (KMG-IV): sequencing the most valuable type-strain genomes for metagenomic binning, comparative biology and taxonomic classification.</title>
        <authorList>
            <person name="Goeker M."/>
        </authorList>
    </citation>
    <scope>NUCLEOTIDE SEQUENCE [LARGE SCALE GENOMIC DNA]</scope>
    <source>
        <strain evidence="4 5">DSM 100556</strain>
    </source>
</reference>
<feature type="signal peptide" evidence="2">
    <location>
        <begin position="1"/>
        <end position="28"/>
    </location>
</feature>
<feature type="chain" id="PRO_5020235534" evidence="2">
    <location>
        <begin position="29"/>
        <end position="2076"/>
    </location>
</feature>
<feature type="domain" description="SLH" evidence="3">
    <location>
        <begin position="1903"/>
        <end position="1966"/>
    </location>
</feature>
<evidence type="ECO:0000256" key="2">
    <source>
        <dbReference type="SAM" id="SignalP"/>
    </source>
</evidence>
<dbReference type="Pfam" id="PF07581">
    <property type="entry name" value="Glug"/>
    <property type="match status" value="1"/>
</dbReference>
<feature type="domain" description="SLH" evidence="3">
    <location>
        <begin position="1969"/>
        <end position="2032"/>
    </location>
</feature>
<dbReference type="EMBL" id="SLUO01000012">
    <property type="protein sequence ID" value="TCL56231.1"/>
    <property type="molecule type" value="Genomic_DNA"/>
</dbReference>
<keyword evidence="5" id="KW-1185">Reference proteome</keyword>
<comment type="caution">
    <text evidence="4">The sequence shown here is derived from an EMBL/GenBank/DDBJ whole genome shotgun (WGS) entry which is preliminary data.</text>
</comment>
<organism evidence="4 5">
    <name type="scientific">Kineothrix alysoides</name>
    <dbReference type="NCBI Taxonomy" id="1469948"/>
    <lineage>
        <taxon>Bacteria</taxon>
        <taxon>Bacillati</taxon>
        <taxon>Bacillota</taxon>
        <taxon>Clostridia</taxon>
        <taxon>Lachnospirales</taxon>
        <taxon>Lachnospiraceae</taxon>
        <taxon>Kineothrix</taxon>
    </lineage>
</organism>
<dbReference type="InterPro" id="IPR011493">
    <property type="entry name" value="GLUG"/>
</dbReference>
<name>A0A4R1QT48_9FIRM</name>
<dbReference type="InterPro" id="IPR001119">
    <property type="entry name" value="SLH_dom"/>
</dbReference>
<dbReference type="Pfam" id="PF00395">
    <property type="entry name" value="SLH"/>
    <property type="match status" value="3"/>
</dbReference>
<dbReference type="PROSITE" id="PS51272">
    <property type="entry name" value="SLH"/>
    <property type="match status" value="3"/>
</dbReference>
<proteinExistence type="predicted"/>
<accession>A0A4R1QT48</accession>
<dbReference type="STRING" id="1469948.GCA_000732725_00530"/>
<dbReference type="Pfam" id="PF18676">
    <property type="entry name" value="MBG_2"/>
    <property type="match status" value="1"/>
</dbReference>
<evidence type="ECO:0000259" key="3">
    <source>
        <dbReference type="PROSITE" id="PS51272"/>
    </source>
</evidence>
<gene>
    <name evidence="4" type="ORF">EDD76_11258</name>
</gene>
<sequence length="2076" mass="215764">MSQHKPYRRFLTIVLSVVMALGSMPASAAAEEILPGTGVEIISFGGLEKAERAVPPGTALEDLELPESLTAMVCPAMDTKDGEEAQTAGAMETTVPVTWVASPVYDSEKAGVYIFIAGIEGFAVNAELPSITVTVDEINEDSTALDEVEDSAAAAEEIIPQASTELQPVAVMADEIKGSITTFDELTDDIRWQNTIEPFFPATLAGTVEGKTVQIPITWEADHEYDTECPLKGLYVFTAQPAEGYTLGNDVEVPRITVYIPMTTAHTMTFFMAGSQTADTSISITNADQLAEIATLVNCGRLKSFLFNDESGKGTLALQNDIDLSNYGRNWNGGKGWMPIGYDPGKPFQEIFDGGGYKITGLFIETTAGNHYCGTGLFGCVDGGTVQNLGIIDMNITGGGYAGGVAGSIASGSTVQNCYATGNVSSEDYAGGVTGSVNGSSTVQNCYSAGIVNGTSYAGGLVGMTAGSSTVQNCYAAGIVSGSDYVGGVTGWADGAVLQNCTGLGSSVAASSDMNIGRITGFQGSGTFSGNAAFSGMILEVNGAKKTAVGDAAGKDGADKSAAEINEENFWTVSSGFTGNWDTSVWTITAGSLPGLFGMAVDMPIHIVDGGNPNFPGAGTQENPYQISNAAQLAKMAELVNDLGTNPVYGGVGIYYKLTADIDLSGYNSVNTAFNGGRGWVPIGYGDYNTFQGNFDGDGHKITGLYIRTTTGNHYDSTGLFGSLFKGKVRNIGLEGADITGYNNVGGIAGYIYNNSLVQNCYAIGAVAGNNNVGGVVGVVRVNSKVQSSHTVGTVTGNERVGGLAGLAKEAGIMQNCYSDGLVTGGQCVGGVVGYIEAEGNAESCYAAAAVEGTRCIGGVAGAADGNGAKVKNCYSTGAVNGINDETGGVAGYVYYGTVENCFATGTVNGSTKVGGVVGVVNPYGTVRNCAALNSSISGNSKVGRVAGVIAAAGISSDNIAFGGMKVMENKIPKAVINDANGVDGKSKDAADLKTSAGFPEALRSNPWSYEEGKCPVLLDSAGKNILPEQNTALPYHISGHYFAGGEGTSERPYEIASAAQLAKLAELVNAGTSPYAETGKYYKLTASIDLSDYRSSEGWIPIGAGDTAAFKGVFDGGGKIITGLYAKRAGTYTGLFGYVEGGTVRNLGIAGAGVTGVAGSTGNYIGGVAGIVDGNGMVESCYVTGTVSGASNVGGIAGSLNDSSIIQNCYTTCRVEAIGDNAGGVAGNLDGGGTVQNCYATGTVNGVSDIGGVAGSIGGNSTVKNSVGLNSGVSGINNVGRVVGCNNGSMLLNNYAFSGMRNGSAKTLSDLDGEDVTIAQINTAAFWTNAGSWNISSWNDASIWAIADNKLPLLKKVENPQSGRGLYLTERDISKATVTINGTYIYTSSEITPEISVVFDGETLKEGVDYTISLKGNINAGTAVATLSGRNNFKGTKNINFTIGKKMVAKENLECDLTAVVYNGMEQPVSVTRKDGLTGFGDITVKYADKITAPVNAGKYAVTVDISEGLNYEAVVGLSLGNYTVEKKKVIVKADDKTIKAGNLLPAATLSYNGFIGTDSEDNALAVKAMAEYDADASSVKAGTFPVRFSVNAVLNDTVGANYTLVHQNGILTIMPEEIIPEKEDGQPVSIISTVSAASTKAENPARRPETHEVIVITDTMVLAAIEKAQLDAKIKGSITKSMEAQIFLKASDTAGFTLVIERAALSRLVREGRPFKISGLPVTFQFDLPALKDVQKQSGGDISISVNPAATEGLRSTFDIEITSTEKGKPVVISSLGSGSVIIGIVVGLGKEEFGGCLYGAAVGADKKTSRISKSVYDANSGRVIFTANRFQIYGIAYMPLDAKFMDISDHWAKESIDYAAGRGLLDGISDTRFSPDSPMTREMLAAALGKLSGADVSRYKTSSFTDVAGDKVHAAYVEWAYRKGIMKGTGNRRFAPERTVTREEMAVIMTNFARAAGYVLPVKREAAAYADNLNIGNTCKKAVKAAQQAGIMMGESANRFNPKSGVTRGEFSAILYRYIKLTISPDTTQGWALNDSGQYLYYKDGKILTGRQVIDGVEYSFGTDGTLLNGNLH</sequence>
<dbReference type="Proteomes" id="UP000295718">
    <property type="component" value="Unassembled WGS sequence"/>
</dbReference>
<feature type="domain" description="SLH" evidence="3">
    <location>
        <begin position="1842"/>
        <end position="1900"/>
    </location>
</feature>
<dbReference type="InterPro" id="IPR041286">
    <property type="entry name" value="MBG_2"/>
</dbReference>
<keyword evidence="1" id="KW-0677">Repeat</keyword>
<keyword evidence="2" id="KW-0732">Signal</keyword>
<dbReference type="RefSeq" id="WP_081905846.1">
    <property type="nucleotide sequence ID" value="NZ_JPNB01000001.1"/>
</dbReference>
<evidence type="ECO:0000256" key="1">
    <source>
        <dbReference type="ARBA" id="ARBA00022737"/>
    </source>
</evidence>
<evidence type="ECO:0000313" key="5">
    <source>
        <dbReference type="Proteomes" id="UP000295718"/>
    </source>
</evidence>